<proteinExistence type="predicted"/>
<reference evidence="2" key="1">
    <citation type="journal article" date="2017" name="Nature">
        <title>The sunflower genome provides insights into oil metabolism, flowering and Asterid evolution.</title>
        <authorList>
            <person name="Badouin H."/>
            <person name="Gouzy J."/>
            <person name="Grassa C.J."/>
            <person name="Murat F."/>
            <person name="Staton S.E."/>
            <person name="Cottret L."/>
            <person name="Lelandais-Briere C."/>
            <person name="Owens G.L."/>
            <person name="Carrere S."/>
            <person name="Mayjonade B."/>
            <person name="Legrand L."/>
            <person name="Gill N."/>
            <person name="Kane N.C."/>
            <person name="Bowers J.E."/>
            <person name="Hubner S."/>
            <person name="Bellec A."/>
            <person name="Berard A."/>
            <person name="Berges H."/>
            <person name="Blanchet N."/>
            <person name="Boniface M.C."/>
            <person name="Brunel D."/>
            <person name="Catrice O."/>
            <person name="Chaidir N."/>
            <person name="Claudel C."/>
            <person name="Donnadieu C."/>
            <person name="Faraut T."/>
            <person name="Fievet G."/>
            <person name="Helmstetter N."/>
            <person name="King M."/>
            <person name="Knapp S.J."/>
            <person name="Lai Z."/>
            <person name="Le Paslier M.C."/>
            <person name="Lippi Y."/>
            <person name="Lorenzon L."/>
            <person name="Mandel J.R."/>
            <person name="Marage G."/>
            <person name="Marchand G."/>
            <person name="Marquand E."/>
            <person name="Bret-Mestries E."/>
            <person name="Morien E."/>
            <person name="Nambeesan S."/>
            <person name="Nguyen T."/>
            <person name="Pegot-Espagnet P."/>
            <person name="Pouilly N."/>
            <person name="Raftis F."/>
            <person name="Sallet E."/>
            <person name="Schiex T."/>
            <person name="Thomas J."/>
            <person name="Vandecasteele C."/>
            <person name="Vares D."/>
            <person name="Vear F."/>
            <person name="Vautrin S."/>
            <person name="Crespi M."/>
            <person name="Mangin B."/>
            <person name="Burke J.M."/>
            <person name="Salse J."/>
            <person name="Munos S."/>
            <person name="Vincourt P."/>
            <person name="Rieseberg L.H."/>
            <person name="Langlade N.B."/>
        </authorList>
    </citation>
    <scope>NUCLEOTIDE SEQUENCE [LARGE SCALE GENOMIC DNA]</scope>
    <source>
        <strain evidence="2">cv. SF193</strain>
    </source>
</reference>
<organism evidence="1 2">
    <name type="scientific">Helianthus annuus</name>
    <name type="common">Common sunflower</name>
    <dbReference type="NCBI Taxonomy" id="4232"/>
    <lineage>
        <taxon>Eukaryota</taxon>
        <taxon>Viridiplantae</taxon>
        <taxon>Streptophyta</taxon>
        <taxon>Embryophyta</taxon>
        <taxon>Tracheophyta</taxon>
        <taxon>Spermatophyta</taxon>
        <taxon>Magnoliopsida</taxon>
        <taxon>eudicotyledons</taxon>
        <taxon>Gunneridae</taxon>
        <taxon>Pentapetalae</taxon>
        <taxon>asterids</taxon>
        <taxon>campanulids</taxon>
        <taxon>Asterales</taxon>
        <taxon>Asteraceae</taxon>
        <taxon>Asteroideae</taxon>
        <taxon>Heliantheae alliance</taxon>
        <taxon>Heliantheae</taxon>
        <taxon>Helianthus</taxon>
    </lineage>
</organism>
<dbReference type="AlphaFoldDB" id="A0A251RS27"/>
<dbReference type="EMBL" id="CM007906">
    <property type="protein sequence ID" value="OTF85659.1"/>
    <property type="molecule type" value="Genomic_DNA"/>
</dbReference>
<name>A0A251RS27_HELAN</name>
<keyword evidence="2" id="KW-1185">Reference proteome</keyword>
<dbReference type="InParanoid" id="A0A251RS27"/>
<evidence type="ECO:0000313" key="1">
    <source>
        <dbReference type="EMBL" id="OTF85659.1"/>
    </source>
</evidence>
<sequence>MLGNYTSPPDPFGVDLLSSVIQRGLCGVRERNGAVGIAPPLSKAPASGRCFGFYFSLHCVV</sequence>
<accession>A0A251RS27</accession>
<protein>
    <submittedName>
        <fullName evidence="1">Uncharacterized protein</fullName>
    </submittedName>
</protein>
<gene>
    <name evidence="1" type="ORF">HannXRQ_Chr17g0542331</name>
</gene>
<evidence type="ECO:0000313" key="2">
    <source>
        <dbReference type="Proteomes" id="UP000215914"/>
    </source>
</evidence>
<dbReference type="Proteomes" id="UP000215914">
    <property type="component" value="Chromosome 17"/>
</dbReference>